<dbReference type="eggNOG" id="ENOG502T3P2">
    <property type="taxonomic scope" value="Eukaryota"/>
</dbReference>
<organism evidence="2 3">
    <name type="scientific">Cladophialophora psammophila CBS 110553</name>
    <dbReference type="NCBI Taxonomy" id="1182543"/>
    <lineage>
        <taxon>Eukaryota</taxon>
        <taxon>Fungi</taxon>
        <taxon>Dikarya</taxon>
        <taxon>Ascomycota</taxon>
        <taxon>Pezizomycotina</taxon>
        <taxon>Eurotiomycetes</taxon>
        <taxon>Chaetothyriomycetidae</taxon>
        <taxon>Chaetothyriales</taxon>
        <taxon>Herpotrichiellaceae</taxon>
        <taxon>Cladophialophora</taxon>
    </lineage>
</organism>
<comment type="caution">
    <text evidence="2">The sequence shown here is derived from an EMBL/GenBank/DDBJ whole genome shotgun (WGS) entry which is preliminary data.</text>
</comment>
<feature type="compositionally biased region" description="Basic and acidic residues" evidence="1">
    <location>
        <begin position="66"/>
        <end position="76"/>
    </location>
</feature>
<feature type="compositionally biased region" description="Polar residues" evidence="1">
    <location>
        <begin position="210"/>
        <end position="232"/>
    </location>
</feature>
<dbReference type="EMBL" id="AMGX01000006">
    <property type="protein sequence ID" value="EXJ72256.1"/>
    <property type="molecule type" value="Genomic_DNA"/>
</dbReference>
<feature type="region of interest" description="Disordered" evidence="1">
    <location>
        <begin position="187"/>
        <end position="261"/>
    </location>
</feature>
<sequence>MSAYDAVRCLSQGARATDIQVNVDADTPESPIEGGSSGEDPERTDKQASEERSTNDARPQSPARQSDSDSDSRSSRDSLATTQSFQSLNQYPELSAQILEKRGRCSTSIDEPPDSNIETVVPSILSLTAIEALPSDEEDSHSLSQQLASALTVDDSFMQDEGGLFINAYFENPESISYMAEPQVEGIAEESAAPADALSLRPRTPDMPETPTNVTKQVTTQSPSLQPRYGSTHSEEEAAVEVCHKTSEEEGDDEHELAPRQSRYLSRQLLSSGAALSWPATEADEDVTFAQPIGLPRALSTTGISSFASASEHQATESPRPSRTVTSVVEVREPISQLSTKNAQAAWTEEDEARAIEKLRARGVMFESEAETDDAEIGDHDTYVPPPRRIDPLWQPQESQNLFDMDPSLLILNNEENLASAKPPHKRPTKKQLIGNLFSYQCRQRRKEFSDPHQEVRRYPEDVQVTAVLHRGIRFDRRVPRADIETVTMSFREFLGAPEEPVIDARGGQVVFLEGKRDNEYLGRSTRGKRVPEGDTFPFVYDTYK</sequence>
<feature type="compositionally biased region" description="Polar residues" evidence="1">
    <location>
        <begin position="56"/>
        <end position="65"/>
    </location>
</feature>
<protein>
    <submittedName>
        <fullName evidence="2">Uncharacterized protein</fullName>
    </submittedName>
</protein>
<proteinExistence type="predicted"/>
<evidence type="ECO:0000256" key="1">
    <source>
        <dbReference type="SAM" id="MobiDB-lite"/>
    </source>
</evidence>
<dbReference type="AlphaFoldDB" id="W9X5Q9"/>
<feature type="compositionally biased region" description="Polar residues" evidence="1">
    <location>
        <begin position="79"/>
        <end position="92"/>
    </location>
</feature>
<gene>
    <name evidence="2" type="ORF">A1O5_04760</name>
</gene>
<accession>W9X5Q9</accession>
<feature type="region of interest" description="Disordered" evidence="1">
    <location>
        <begin position="308"/>
        <end position="327"/>
    </location>
</feature>
<dbReference type="HOGENOM" id="CLU_499654_0_0_1"/>
<evidence type="ECO:0000313" key="2">
    <source>
        <dbReference type="EMBL" id="EXJ72256.1"/>
    </source>
</evidence>
<evidence type="ECO:0000313" key="3">
    <source>
        <dbReference type="Proteomes" id="UP000019471"/>
    </source>
</evidence>
<name>W9X5Q9_9EURO</name>
<dbReference type="OrthoDB" id="4161771at2759"/>
<dbReference type="GeneID" id="19189481"/>
<dbReference type="Proteomes" id="UP000019471">
    <property type="component" value="Unassembled WGS sequence"/>
</dbReference>
<dbReference type="RefSeq" id="XP_007743554.1">
    <property type="nucleotide sequence ID" value="XM_007745364.1"/>
</dbReference>
<reference evidence="2 3" key="1">
    <citation type="submission" date="2013-03" db="EMBL/GenBank/DDBJ databases">
        <title>The Genome Sequence of Cladophialophora psammophila CBS 110553.</title>
        <authorList>
            <consortium name="The Broad Institute Genomics Platform"/>
            <person name="Cuomo C."/>
            <person name="de Hoog S."/>
            <person name="Gorbushina A."/>
            <person name="Walker B."/>
            <person name="Young S.K."/>
            <person name="Zeng Q."/>
            <person name="Gargeya S."/>
            <person name="Fitzgerald M."/>
            <person name="Haas B."/>
            <person name="Abouelleil A."/>
            <person name="Allen A.W."/>
            <person name="Alvarado L."/>
            <person name="Arachchi H.M."/>
            <person name="Berlin A.M."/>
            <person name="Chapman S.B."/>
            <person name="Gainer-Dewar J."/>
            <person name="Goldberg J."/>
            <person name="Griggs A."/>
            <person name="Gujja S."/>
            <person name="Hansen M."/>
            <person name="Howarth C."/>
            <person name="Imamovic A."/>
            <person name="Ireland A."/>
            <person name="Larimer J."/>
            <person name="McCowan C."/>
            <person name="Murphy C."/>
            <person name="Pearson M."/>
            <person name="Poon T.W."/>
            <person name="Priest M."/>
            <person name="Roberts A."/>
            <person name="Saif S."/>
            <person name="Shea T."/>
            <person name="Sisk P."/>
            <person name="Sykes S."/>
            <person name="Wortman J."/>
            <person name="Nusbaum C."/>
            <person name="Birren B."/>
        </authorList>
    </citation>
    <scope>NUCLEOTIDE SEQUENCE [LARGE SCALE GENOMIC DNA]</scope>
    <source>
        <strain evidence="2 3">CBS 110553</strain>
    </source>
</reference>
<feature type="region of interest" description="Disordered" evidence="1">
    <location>
        <begin position="1"/>
        <end position="93"/>
    </location>
</feature>
<dbReference type="STRING" id="1182543.W9X5Q9"/>
<feature type="compositionally biased region" description="Basic and acidic residues" evidence="1">
    <location>
        <begin position="40"/>
        <end position="55"/>
    </location>
</feature>
<keyword evidence="3" id="KW-1185">Reference proteome</keyword>